<dbReference type="PANTHER" id="PTHR33397:SF5">
    <property type="entry name" value="RNASE YUTE-RELATED"/>
    <property type="match status" value="1"/>
</dbReference>
<keyword evidence="3" id="KW-0378">Hydrolase</keyword>
<dbReference type="InterPro" id="IPR037038">
    <property type="entry name" value="HepT-like_sf"/>
</dbReference>
<evidence type="ECO:0000256" key="4">
    <source>
        <dbReference type="ARBA" id="ARBA00024207"/>
    </source>
</evidence>
<dbReference type="InterPro" id="IPR008201">
    <property type="entry name" value="HepT-like"/>
</dbReference>
<proteinExistence type="inferred from homology"/>
<dbReference type="EMBL" id="NPOA01000011">
    <property type="protein sequence ID" value="PAV28737.1"/>
    <property type="molecule type" value="Genomic_DNA"/>
</dbReference>
<dbReference type="GO" id="GO:0016787">
    <property type="term" value="F:hydrolase activity"/>
    <property type="evidence" value="ECO:0007669"/>
    <property type="project" value="UniProtKB-KW"/>
</dbReference>
<dbReference type="InterPro" id="IPR052379">
    <property type="entry name" value="Type_VII_TA_RNase"/>
</dbReference>
<dbReference type="PANTHER" id="PTHR33397">
    <property type="entry name" value="UPF0331 PROTEIN YUTE"/>
    <property type="match status" value="1"/>
</dbReference>
<comment type="similarity">
    <text evidence="4">Belongs to the HepT RNase toxin family.</text>
</comment>
<evidence type="ECO:0000256" key="2">
    <source>
        <dbReference type="ARBA" id="ARBA00022722"/>
    </source>
</evidence>
<comment type="caution">
    <text evidence="5">The sequence shown here is derived from an EMBL/GenBank/DDBJ whole genome shotgun (WGS) entry which is preliminary data.</text>
</comment>
<gene>
    <name evidence="5" type="ORF">CIL05_15780</name>
</gene>
<dbReference type="Pfam" id="PF01934">
    <property type="entry name" value="HepT-like"/>
    <property type="match status" value="1"/>
</dbReference>
<sequence>MYFVDRSKIEETLIYMEELLQEAGKGNFETFTEYLALERMVHVLIESTLDVGNMMIDGFIMRDPGSYDDIIDILIDEKVLPKEEENSYKEMIQLRKMIVKNYIAVEHEKLKNIINKNIPVLNKFSSHIRTYLNNELGVANAFSNEK</sequence>
<dbReference type="GO" id="GO:0110001">
    <property type="term" value="C:toxin-antitoxin complex"/>
    <property type="evidence" value="ECO:0007669"/>
    <property type="project" value="InterPro"/>
</dbReference>
<dbReference type="Proteomes" id="UP000218887">
    <property type="component" value="Unassembled WGS sequence"/>
</dbReference>
<evidence type="ECO:0000313" key="6">
    <source>
        <dbReference type="Proteomes" id="UP000218887"/>
    </source>
</evidence>
<dbReference type="GO" id="GO:0004540">
    <property type="term" value="F:RNA nuclease activity"/>
    <property type="evidence" value="ECO:0007669"/>
    <property type="project" value="InterPro"/>
</dbReference>
<evidence type="ECO:0008006" key="7">
    <source>
        <dbReference type="Google" id="ProtNLM"/>
    </source>
</evidence>
<organism evidence="5 6">
    <name type="scientific">Virgibacillus profundi</name>
    <dbReference type="NCBI Taxonomy" id="2024555"/>
    <lineage>
        <taxon>Bacteria</taxon>
        <taxon>Bacillati</taxon>
        <taxon>Bacillota</taxon>
        <taxon>Bacilli</taxon>
        <taxon>Bacillales</taxon>
        <taxon>Bacillaceae</taxon>
        <taxon>Virgibacillus</taxon>
    </lineage>
</organism>
<evidence type="ECO:0000256" key="3">
    <source>
        <dbReference type="ARBA" id="ARBA00022801"/>
    </source>
</evidence>
<dbReference type="AlphaFoldDB" id="A0A2A2IAT3"/>
<accession>A0A2A2IAT3</accession>
<dbReference type="NCBIfam" id="NF047751">
    <property type="entry name" value="HepT_toxin"/>
    <property type="match status" value="1"/>
</dbReference>
<evidence type="ECO:0000256" key="1">
    <source>
        <dbReference type="ARBA" id="ARBA00022649"/>
    </source>
</evidence>
<dbReference type="OrthoDB" id="2375467at2"/>
<evidence type="ECO:0000313" key="5">
    <source>
        <dbReference type="EMBL" id="PAV28737.1"/>
    </source>
</evidence>
<protein>
    <recommendedName>
        <fullName evidence="7">DUF86 domain-containing protein</fullName>
    </recommendedName>
</protein>
<keyword evidence="6" id="KW-1185">Reference proteome</keyword>
<dbReference type="Gene3D" id="1.20.120.580">
    <property type="entry name" value="bsu32300-like"/>
    <property type="match status" value="1"/>
</dbReference>
<name>A0A2A2IAT3_9BACI</name>
<dbReference type="RefSeq" id="WP_095656505.1">
    <property type="nucleotide sequence ID" value="NZ_NPOA01000011.1"/>
</dbReference>
<keyword evidence="1" id="KW-1277">Toxin-antitoxin system</keyword>
<keyword evidence="2" id="KW-0540">Nuclease</keyword>
<reference evidence="5 6" key="1">
    <citation type="submission" date="2017-08" db="EMBL/GenBank/DDBJ databases">
        <title>Virgibacillus indicus sp. nov. and Virgibacillus profoundi sp. nov, two moderately halophilic bacteria isolated from marine sediment by using the Microfluidic Streak Plate.</title>
        <authorList>
            <person name="Xu B."/>
            <person name="Hu B."/>
            <person name="Wang J."/>
            <person name="Zhu Y."/>
            <person name="Huang L."/>
            <person name="Du W."/>
            <person name="Huang Y."/>
        </authorList>
    </citation>
    <scope>NUCLEOTIDE SEQUENCE [LARGE SCALE GENOMIC DNA]</scope>
    <source>
        <strain evidence="5 6">IO3-P3-H5</strain>
    </source>
</reference>